<reference evidence="3 4" key="1">
    <citation type="submission" date="2021-06" db="EMBL/GenBank/DDBJ databases">
        <authorList>
            <person name="Sun Q."/>
            <person name="Li D."/>
        </authorList>
    </citation>
    <scope>NUCLEOTIDE SEQUENCE [LARGE SCALE GENOMIC DNA]</scope>
    <source>
        <strain evidence="3 4">MSJ-5</strain>
    </source>
</reference>
<proteinExistence type="predicted"/>
<evidence type="ECO:0000256" key="1">
    <source>
        <dbReference type="ARBA" id="ARBA00022729"/>
    </source>
</evidence>
<sequence>MEVQAASNVLNINKDRHNVNAGNESIFNTISSTEDEKQIETNGKVEITNQEFRSTWISTVYNLDWPSKKGLSIEDQKQEFVSLLDGLQKAGLNSVIVQIKPSADSFYPSTYGPWSEYLTGIQGQDPGYNPLAFMIEETHKRNMEFHAWFNPYRVSVKGDIEALTEDHPARRNPNWVVSYGGKLYYNPGIPEVRQFVIDSILEVVKNYNIDGVHLDDYFYPYPEKGIDFPDDDLYKTYKRLANETKEEWRRNNINDFIKNLYQSIKNEKADVVFGVSPFGIWRNKANDPKGSDTRGGVTSYDSLYADTKYWVENEWLDYIAPQIYWHFGYDRAEYGNLVNWWADLVKDKKTHLYIGHAAYKVEEGDTPWGNPLEISNQIEYNRGIPQVKGSIFFRAKSILNNPLGLMDKFQNEIYKEKVKTPNIQ</sequence>
<name>A0ABS6FZ86_9FIRM</name>
<accession>A0ABS6FZ86</accession>
<gene>
    <name evidence="3" type="ORF">KQI88_02085</name>
</gene>
<dbReference type="PANTHER" id="PTHR43405:SF1">
    <property type="entry name" value="GLYCOSYL HYDROLASE DIGH"/>
    <property type="match status" value="1"/>
</dbReference>
<evidence type="ECO:0000313" key="4">
    <source>
        <dbReference type="Proteomes" id="UP000779508"/>
    </source>
</evidence>
<dbReference type="InterPro" id="IPR003790">
    <property type="entry name" value="GHL10"/>
</dbReference>
<keyword evidence="1" id="KW-0732">Signal</keyword>
<dbReference type="PANTHER" id="PTHR43405">
    <property type="entry name" value="GLYCOSYL HYDROLASE DIGH"/>
    <property type="match status" value="1"/>
</dbReference>
<dbReference type="InterPro" id="IPR052177">
    <property type="entry name" value="Divisome_Glycosyl_Hydrolase"/>
</dbReference>
<feature type="domain" description="Glycosyl hydrolase-like 10" evidence="2">
    <location>
        <begin position="51"/>
        <end position="363"/>
    </location>
</feature>
<dbReference type="Pfam" id="PF02638">
    <property type="entry name" value="GHL10"/>
    <property type="match status" value="1"/>
</dbReference>
<protein>
    <submittedName>
        <fullName evidence="3">Family 10 glycosylhydrolase</fullName>
    </submittedName>
</protein>
<evidence type="ECO:0000259" key="2">
    <source>
        <dbReference type="Pfam" id="PF02638"/>
    </source>
</evidence>
<evidence type="ECO:0000313" key="3">
    <source>
        <dbReference type="EMBL" id="MBU5675206.1"/>
    </source>
</evidence>
<dbReference type="Proteomes" id="UP000779508">
    <property type="component" value="Unassembled WGS sequence"/>
</dbReference>
<dbReference type="EMBL" id="JAHLQK010000001">
    <property type="protein sequence ID" value="MBU5675206.1"/>
    <property type="molecule type" value="Genomic_DNA"/>
</dbReference>
<keyword evidence="4" id="KW-1185">Reference proteome</keyword>
<comment type="caution">
    <text evidence="3">The sequence shown here is derived from an EMBL/GenBank/DDBJ whole genome shotgun (WGS) entry which is preliminary data.</text>
</comment>
<organism evidence="3 4">
    <name type="scientific">Alkaliphilus flagellatus</name>
    <dbReference type="NCBI Taxonomy" id="2841507"/>
    <lineage>
        <taxon>Bacteria</taxon>
        <taxon>Bacillati</taxon>
        <taxon>Bacillota</taxon>
        <taxon>Clostridia</taxon>
        <taxon>Peptostreptococcales</taxon>
        <taxon>Natronincolaceae</taxon>
        <taxon>Alkaliphilus</taxon>
    </lineage>
</organism>